<accession>A0A9D1GBG6</accession>
<gene>
    <name evidence="1" type="ORF">IAB59_04485</name>
</gene>
<proteinExistence type="predicted"/>
<evidence type="ECO:0000313" key="1">
    <source>
        <dbReference type="EMBL" id="HIT37711.1"/>
    </source>
</evidence>
<name>A0A9D1GBG6_9FIRM</name>
<evidence type="ECO:0000313" key="2">
    <source>
        <dbReference type="Proteomes" id="UP000886833"/>
    </source>
</evidence>
<protein>
    <submittedName>
        <fullName evidence="1">Uncharacterized protein</fullName>
    </submittedName>
</protein>
<dbReference type="AlphaFoldDB" id="A0A9D1GBG6"/>
<reference evidence="1" key="2">
    <citation type="journal article" date="2021" name="PeerJ">
        <title>Extensive microbial diversity within the chicken gut microbiome revealed by metagenomics and culture.</title>
        <authorList>
            <person name="Gilroy R."/>
            <person name="Ravi A."/>
            <person name="Getino M."/>
            <person name="Pursley I."/>
            <person name="Horton D.L."/>
            <person name="Alikhan N.F."/>
            <person name="Baker D."/>
            <person name="Gharbi K."/>
            <person name="Hall N."/>
            <person name="Watson M."/>
            <person name="Adriaenssens E.M."/>
            <person name="Foster-Nyarko E."/>
            <person name="Jarju S."/>
            <person name="Secka A."/>
            <person name="Antonio M."/>
            <person name="Oren A."/>
            <person name="Chaudhuri R.R."/>
            <person name="La Ragione R."/>
            <person name="Hildebrand F."/>
            <person name="Pallen M.J."/>
        </authorList>
    </citation>
    <scope>NUCLEOTIDE SEQUENCE</scope>
    <source>
        <strain evidence="1">CHK195-26880</strain>
    </source>
</reference>
<dbReference type="EMBL" id="DVKQ01000059">
    <property type="protein sequence ID" value="HIT37711.1"/>
    <property type="molecule type" value="Genomic_DNA"/>
</dbReference>
<organism evidence="1 2">
    <name type="scientific">Candidatus Onthousia faecipullorum</name>
    <dbReference type="NCBI Taxonomy" id="2840887"/>
    <lineage>
        <taxon>Bacteria</taxon>
        <taxon>Bacillati</taxon>
        <taxon>Bacillota</taxon>
        <taxon>Bacilli</taxon>
        <taxon>Candidatus Onthousia</taxon>
    </lineage>
</organism>
<comment type="caution">
    <text evidence="1">The sequence shown here is derived from an EMBL/GenBank/DDBJ whole genome shotgun (WGS) entry which is preliminary data.</text>
</comment>
<sequence>MKKVGSIEVYELDENLDKYTRKEREEYINELFKQEYQGKEISYLLNGEEIKALINQKTRRNFRAYQHSGKYETKKSYNARQNIAFSDNYIDMISNTSYNYSKAESKEHQKRHHKNTRWHYFNKIIKCNNCFYSVNIDVLEKDNNYFIYNTKLKEVDAPALNRSMISTSSVINIS</sequence>
<reference evidence="1" key="1">
    <citation type="submission" date="2020-10" db="EMBL/GenBank/DDBJ databases">
        <authorList>
            <person name="Gilroy R."/>
        </authorList>
    </citation>
    <scope>NUCLEOTIDE SEQUENCE</scope>
    <source>
        <strain evidence="1">CHK195-26880</strain>
    </source>
</reference>
<dbReference type="Proteomes" id="UP000886833">
    <property type="component" value="Unassembled WGS sequence"/>
</dbReference>